<dbReference type="HOGENOM" id="CLU_063749_2_0_9"/>
<evidence type="ECO:0000313" key="4">
    <source>
        <dbReference type="EMBL" id="EFM83438.1"/>
    </source>
</evidence>
<dbReference type="InterPro" id="IPR029052">
    <property type="entry name" value="Metallo-depent_PP-like"/>
</dbReference>
<dbReference type="InterPro" id="IPR024654">
    <property type="entry name" value="Calcineurin-like_PHP_lpxH"/>
</dbReference>
<comment type="similarity">
    <text evidence="1 2">Belongs to the metallophosphoesterase superfamily. YfcE family.</text>
</comment>
<evidence type="ECO:0000259" key="3">
    <source>
        <dbReference type="Pfam" id="PF12850"/>
    </source>
</evidence>
<dbReference type="Proteomes" id="UP000004846">
    <property type="component" value="Unassembled WGS sequence"/>
</dbReference>
<gene>
    <name evidence="4" type="ORF">HMPREF9498_00895</name>
</gene>
<feature type="domain" description="Calcineurin-like phosphoesterase" evidence="3">
    <location>
        <begin position="1"/>
        <end position="143"/>
    </location>
</feature>
<keyword evidence="2" id="KW-0479">Metal-binding</keyword>
<organism evidence="4 5">
    <name type="scientific">Enterococcus faecalis TX4248</name>
    <dbReference type="NCBI Taxonomy" id="749495"/>
    <lineage>
        <taxon>Bacteria</taxon>
        <taxon>Bacillati</taxon>
        <taxon>Bacillota</taxon>
        <taxon>Bacilli</taxon>
        <taxon>Lactobacillales</taxon>
        <taxon>Enterococcaceae</taxon>
        <taxon>Enterococcus</taxon>
    </lineage>
</organism>
<reference evidence="5" key="1">
    <citation type="submission" date="2010-07" db="EMBL/GenBank/DDBJ databases">
        <authorList>
            <person name="Weinstock G."/>
            <person name="Sodergren E."/>
            <person name="Clifton S."/>
            <person name="Fulton L."/>
            <person name="Fulton B."/>
            <person name="Courtney L."/>
            <person name="Fronick C."/>
            <person name="Harrison M."/>
            <person name="Strong C."/>
            <person name="Farmer C."/>
            <person name="Delahaunty K."/>
            <person name="Markovic C."/>
            <person name="Hall O."/>
            <person name="Minx P."/>
            <person name="Tomlinson C."/>
            <person name="Mitreva M."/>
            <person name="Hou S."/>
            <person name="Chen J."/>
            <person name="Wollam A."/>
            <person name="Pepin K.H."/>
            <person name="Johnson M."/>
            <person name="Bhonagiri V."/>
            <person name="Zhang X."/>
            <person name="Suruliraj S."/>
            <person name="Warren W."/>
            <person name="Chinwalla A."/>
            <person name="Mardis E.R."/>
            <person name="Wilson R.K."/>
        </authorList>
    </citation>
    <scope>NUCLEOTIDE SEQUENCE [LARGE SCALE GENOMIC DNA]</scope>
    <source>
        <strain evidence="5">TX4248</strain>
    </source>
</reference>
<sequence length="170" mass="19219">MKILVVSDNHGDRDCLVDLVNHYEGQVDALFHCGDSELEPTDELWQKLIVVQGNCDFYDEFPKTVTKKVGDQVIYMTHGHLANVRMGLTTLALQAEEAGATIALFGHTHVLGAERHNNILFVNPGSIRLPRGPVQEKTYAIIESTPEQYLVQYYNKEHQPLERLKATFTK</sequence>
<dbReference type="GO" id="GO:0016787">
    <property type="term" value="F:hydrolase activity"/>
    <property type="evidence" value="ECO:0007669"/>
    <property type="project" value="UniProtKB-UniRule"/>
</dbReference>
<dbReference type="SUPFAM" id="SSF56300">
    <property type="entry name" value="Metallo-dependent phosphatases"/>
    <property type="match status" value="1"/>
</dbReference>
<dbReference type="AlphaFoldDB" id="A0A125W8B2"/>
<dbReference type="InterPro" id="IPR041802">
    <property type="entry name" value="MPP_YfcE"/>
</dbReference>
<dbReference type="PANTHER" id="PTHR11124">
    <property type="entry name" value="VACUOLAR SORTING PROTEIN VPS29"/>
    <property type="match status" value="1"/>
</dbReference>
<dbReference type="Pfam" id="PF12850">
    <property type="entry name" value="Metallophos_2"/>
    <property type="match status" value="1"/>
</dbReference>
<dbReference type="InterPro" id="IPR000979">
    <property type="entry name" value="Phosphodiesterase_MJ0936/Vps29"/>
</dbReference>
<evidence type="ECO:0000256" key="2">
    <source>
        <dbReference type="RuleBase" id="RU362039"/>
    </source>
</evidence>
<evidence type="ECO:0000256" key="1">
    <source>
        <dbReference type="ARBA" id="ARBA00008950"/>
    </source>
</evidence>
<name>A0A125W8B2_ENTFL</name>
<dbReference type="GO" id="GO:0046872">
    <property type="term" value="F:metal ion binding"/>
    <property type="evidence" value="ECO:0007669"/>
    <property type="project" value="UniProtKB-KW"/>
</dbReference>
<dbReference type="EMBL" id="AEBR01000025">
    <property type="protein sequence ID" value="EFM83438.1"/>
    <property type="molecule type" value="Genomic_DNA"/>
</dbReference>
<protein>
    <recommendedName>
        <fullName evidence="2">Phosphoesterase</fullName>
        <ecNumber evidence="2">3.1.4.-</ecNumber>
    </recommendedName>
</protein>
<evidence type="ECO:0000313" key="5">
    <source>
        <dbReference type="Proteomes" id="UP000004846"/>
    </source>
</evidence>
<comment type="cofactor">
    <cofactor evidence="2">
        <name>a divalent metal cation</name>
        <dbReference type="ChEBI" id="CHEBI:60240"/>
    </cofactor>
</comment>
<dbReference type="EC" id="3.1.4.-" evidence="2"/>
<dbReference type="CDD" id="cd00841">
    <property type="entry name" value="MPP_YfcE"/>
    <property type="match status" value="1"/>
</dbReference>
<accession>A0A125W8B2</accession>
<dbReference type="GeneID" id="60893518"/>
<proteinExistence type="inferred from homology"/>
<comment type="caution">
    <text evidence="4">The sequence shown here is derived from an EMBL/GenBank/DDBJ whole genome shotgun (WGS) entry which is preliminary data.</text>
</comment>
<keyword evidence="4" id="KW-0378">Hydrolase</keyword>
<dbReference type="Gene3D" id="3.60.21.10">
    <property type="match status" value="1"/>
</dbReference>
<dbReference type="RefSeq" id="WP_002381991.1">
    <property type="nucleotide sequence ID" value="NZ_GL454430.1"/>
</dbReference>
<dbReference type="NCBIfam" id="TIGR00040">
    <property type="entry name" value="yfcE"/>
    <property type="match status" value="1"/>
</dbReference>